<evidence type="ECO:0000256" key="2">
    <source>
        <dbReference type="SAM" id="Phobius"/>
    </source>
</evidence>
<keyword evidence="2" id="KW-0472">Membrane</keyword>
<evidence type="ECO:0008006" key="5">
    <source>
        <dbReference type="Google" id="ProtNLM"/>
    </source>
</evidence>
<feature type="compositionally biased region" description="Basic residues" evidence="1">
    <location>
        <begin position="556"/>
        <end position="570"/>
    </location>
</feature>
<feature type="compositionally biased region" description="Basic and acidic residues" evidence="1">
    <location>
        <begin position="8"/>
        <end position="20"/>
    </location>
</feature>
<protein>
    <recommendedName>
        <fullName evidence="5">Transmembrane protein</fullName>
    </recommendedName>
</protein>
<reference evidence="3" key="1">
    <citation type="submission" date="2021-01" db="EMBL/GenBank/DDBJ databases">
        <authorList>
            <consortium name="Genoscope - CEA"/>
            <person name="William W."/>
        </authorList>
    </citation>
    <scope>NUCLEOTIDE SEQUENCE</scope>
</reference>
<evidence type="ECO:0000256" key="1">
    <source>
        <dbReference type="SAM" id="MobiDB-lite"/>
    </source>
</evidence>
<dbReference type="PANTHER" id="PTHR40849:SF2">
    <property type="entry name" value="RGS DOMAIN-CONTAINING PROTEIN"/>
    <property type="match status" value="1"/>
</dbReference>
<feature type="transmembrane region" description="Helical" evidence="2">
    <location>
        <begin position="417"/>
        <end position="438"/>
    </location>
</feature>
<evidence type="ECO:0000313" key="3">
    <source>
        <dbReference type="EMBL" id="CAD8104391.1"/>
    </source>
</evidence>
<dbReference type="Proteomes" id="UP000692954">
    <property type="component" value="Unassembled WGS sequence"/>
</dbReference>
<feature type="transmembrane region" description="Helical" evidence="2">
    <location>
        <begin position="458"/>
        <end position="478"/>
    </location>
</feature>
<keyword evidence="4" id="KW-1185">Reference proteome</keyword>
<evidence type="ECO:0000313" key="4">
    <source>
        <dbReference type="Proteomes" id="UP000692954"/>
    </source>
</evidence>
<feature type="transmembrane region" description="Helical" evidence="2">
    <location>
        <begin position="370"/>
        <end position="389"/>
    </location>
</feature>
<sequence length="570" mass="67490">MLKKLKQQTKDAFNKHFGKDQYKEMKEEEFNNKQDFSKSPHNFQNQIKLDQYIDQSDQANQNQNFDKNISEVPQLDFNKALIPEELIQQIQEQEIKEIADEQAKKKYEKPKKNDEIPDFLNQKICLDENGDNYYEVAAKKAKEQNNTLFQLKAFVSNQATTAKKQVKKQLKKLDTHIKNKILEKKQHINIWIAGQVDAQIVGLMSSIEPKITSSVKKSVPYDFMQEIFQDTAINLWKDFTDLIRLELRAKLQTSKVEIKKRDSKGVIQQFRNFILYSLYPADLTNRDHMRRISYQIMKISQLLPYMGIQPIMFIIILLCINKDEEFQLVNYISDYKSIQFITNGLIPCFLAYFHYLFFDQGPGSHHQVHILIFTLIVQFLTIWIAYFFLRKSYSRGTFLKEQLTITSDSKRGRLKYFLIYDLITFLISIILSIILYIYKIKDSPTQTFGDLLFFTRTIYALFSIPFVFFIIPFFVKMLTNAIPTGYDKYGNCIPSLSTIQIQYKETKFNRQIIVDIEEILERDIEEENQNKVEKQEEQKQNDEEIQNENEQEKQNSKKKRNKKDLKKTIG</sequence>
<feature type="region of interest" description="Disordered" evidence="1">
    <location>
        <begin position="527"/>
        <end position="570"/>
    </location>
</feature>
<keyword evidence="2" id="KW-0812">Transmembrane</keyword>
<dbReference type="AlphaFoldDB" id="A0A8S1PN16"/>
<keyword evidence="2" id="KW-1133">Transmembrane helix</keyword>
<feature type="transmembrane region" description="Helical" evidence="2">
    <location>
        <begin position="302"/>
        <end position="320"/>
    </location>
</feature>
<proteinExistence type="predicted"/>
<accession>A0A8S1PN16</accession>
<dbReference type="OrthoDB" id="305992at2759"/>
<feature type="transmembrane region" description="Helical" evidence="2">
    <location>
        <begin position="340"/>
        <end position="358"/>
    </location>
</feature>
<feature type="compositionally biased region" description="Basic and acidic residues" evidence="1">
    <location>
        <begin position="528"/>
        <end position="542"/>
    </location>
</feature>
<comment type="caution">
    <text evidence="3">The sequence shown here is derived from an EMBL/GenBank/DDBJ whole genome shotgun (WGS) entry which is preliminary data.</text>
</comment>
<gene>
    <name evidence="3" type="ORF">PSON_ATCC_30995.1.T0820079</name>
</gene>
<dbReference type="EMBL" id="CAJJDN010000082">
    <property type="protein sequence ID" value="CAD8104391.1"/>
    <property type="molecule type" value="Genomic_DNA"/>
</dbReference>
<feature type="region of interest" description="Disordered" evidence="1">
    <location>
        <begin position="1"/>
        <end position="20"/>
    </location>
</feature>
<dbReference type="PANTHER" id="PTHR40849">
    <property type="entry name" value="C2 CALCIUM-DEPENDENT MEMBRANE TARGETING"/>
    <property type="match status" value="1"/>
</dbReference>
<name>A0A8S1PN16_9CILI</name>
<organism evidence="3 4">
    <name type="scientific">Paramecium sonneborni</name>
    <dbReference type="NCBI Taxonomy" id="65129"/>
    <lineage>
        <taxon>Eukaryota</taxon>
        <taxon>Sar</taxon>
        <taxon>Alveolata</taxon>
        <taxon>Ciliophora</taxon>
        <taxon>Intramacronucleata</taxon>
        <taxon>Oligohymenophorea</taxon>
        <taxon>Peniculida</taxon>
        <taxon>Parameciidae</taxon>
        <taxon>Paramecium</taxon>
    </lineage>
</organism>